<dbReference type="Gene3D" id="1.20.970.10">
    <property type="entry name" value="Transferase, Pyrimidine Nucleoside Phosphorylase, Chain C"/>
    <property type="match status" value="1"/>
</dbReference>
<dbReference type="InterPro" id="IPR018090">
    <property type="entry name" value="Pyrmidine_PPas_bac/euk"/>
</dbReference>
<dbReference type="FunFam" id="3.40.1030.10:FF:000003">
    <property type="entry name" value="Pyrimidine-nucleoside phosphorylase"/>
    <property type="match status" value="1"/>
</dbReference>
<dbReference type="GO" id="GO:0005829">
    <property type="term" value="C:cytosol"/>
    <property type="evidence" value="ECO:0007669"/>
    <property type="project" value="TreeGrafter"/>
</dbReference>
<dbReference type="EC" id="2.4.2.4" evidence="6"/>
<evidence type="ECO:0000313" key="6">
    <source>
        <dbReference type="EMBL" id="MBD3327006.1"/>
    </source>
</evidence>
<dbReference type="InterPro" id="IPR017459">
    <property type="entry name" value="Glycosyl_Trfase_fam3_N_dom"/>
</dbReference>
<dbReference type="InterPro" id="IPR013102">
    <property type="entry name" value="PYNP_C"/>
</dbReference>
<dbReference type="InterPro" id="IPR000053">
    <property type="entry name" value="Thymidine/pyrmidine_PPase"/>
</dbReference>
<dbReference type="GO" id="GO:0006206">
    <property type="term" value="P:pyrimidine nucleobase metabolic process"/>
    <property type="evidence" value="ECO:0007669"/>
    <property type="project" value="InterPro"/>
</dbReference>
<comment type="caution">
    <text evidence="6">The sequence shown here is derived from an EMBL/GenBank/DDBJ whole genome shotgun (WGS) entry which is preliminary data.</text>
</comment>
<proteinExistence type="inferred from homology"/>
<dbReference type="PROSITE" id="PS00647">
    <property type="entry name" value="THYMID_PHOSPHORYLASE"/>
    <property type="match status" value="1"/>
</dbReference>
<keyword evidence="4 6" id="KW-0808">Transferase</keyword>
<name>A0A9D5JZU2_9BACT</name>
<dbReference type="PIRSF" id="PIRSF000478">
    <property type="entry name" value="TP_PyNP"/>
    <property type="match status" value="1"/>
</dbReference>
<dbReference type="InterPro" id="IPR017872">
    <property type="entry name" value="Pyrmidine_PPase_CS"/>
</dbReference>
<dbReference type="SUPFAM" id="SSF54680">
    <property type="entry name" value="Pyrimidine nucleoside phosphorylase C-terminal domain"/>
    <property type="match status" value="1"/>
</dbReference>
<evidence type="ECO:0000256" key="4">
    <source>
        <dbReference type="ARBA" id="ARBA00022679"/>
    </source>
</evidence>
<protein>
    <submittedName>
        <fullName evidence="6">Thymidine phosphorylase</fullName>
        <ecNumber evidence="6">2.4.2.4</ecNumber>
    </submittedName>
</protein>
<dbReference type="Proteomes" id="UP000649604">
    <property type="component" value="Unassembled WGS sequence"/>
</dbReference>
<dbReference type="SUPFAM" id="SSF47648">
    <property type="entry name" value="Nucleoside phosphorylase/phosphoribosyltransferase N-terminal domain"/>
    <property type="match status" value="1"/>
</dbReference>
<comment type="subunit">
    <text evidence="2">Homodimer.</text>
</comment>
<evidence type="ECO:0000313" key="7">
    <source>
        <dbReference type="Proteomes" id="UP000649604"/>
    </source>
</evidence>
<dbReference type="EMBL" id="WJJP01000671">
    <property type="protein sequence ID" value="MBD3327006.1"/>
    <property type="molecule type" value="Genomic_DNA"/>
</dbReference>
<dbReference type="Pfam" id="PF00591">
    <property type="entry name" value="Glycos_transf_3"/>
    <property type="match status" value="1"/>
</dbReference>
<feature type="domain" description="Pyrimidine nucleoside phosphorylase C-terminal" evidence="5">
    <location>
        <begin position="345"/>
        <end position="419"/>
    </location>
</feature>
<dbReference type="GO" id="GO:0009032">
    <property type="term" value="F:thymidine phosphorylase activity"/>
    <property type="evidence" value="ECO:0007669"/>
    <property type="project" value="UniProtKB-EC"/>
</dbReference>
<dbReference type="GO" id="GO:0006213">
    <property type="term" value="P:pyrimidine nucleoside metabolic process"/>
    <property type="evidence" value="ECO:0007669"/>
    <property type="project" value="InterPro"/>
</dbReference>
<reference evidence="6" key="1">
    <citation type="submission" date="2019-11" db="EMBL/GenBank/DDBJ databases">
        <title>Microbial mats filling the niche in hypersaline microbial mats.</title>
        <authorList>
            <person name="Wong H.L."/>
            <person name="Macleod F.I."/>
            <person name="White R.A. III"/>
            <person name="Burns B.P."/>
        </authorList>
    </citation>
    <scope>NUCLEOTIDE SEQUENCE</scope>
    <source>
        <strain evidence="6">Rbin_158</strain>
    </source>
</reference>
<dbReference type="AlphaFoldDB" id="A0A9D5JZU2"/>
<accession>A0A9D5JZU2</accession>
<dbReference type="InterPro" id="IPR035902">
    <property type="entry name" value="Nuc_phospho_transferase"/>
</dbReference>
<dbReference type="PANTHER" id="PTHR10515">
    <property type="entry name" value="THYMIDINE PHOSPHORYLASE"/>
    <property type="match status" value="1"/>
</dbReference>
<dbReference type="NCBIfam" id="TIGR02644">
    <property type="entry name" value="Y_phosphoryl"/>
    <property type="match status" value="1"/>
</dbReference>
<dbReference type="InterPro" id="IPR000312">
    <property type="entry name" value="Glycosyl_Trfase_fam3"/>
</dbReference>
<dbReference type="InterPro" id="IPR036566">
    <property type="entry name" value="PYNP-like_C_sf"/>
</dbReference>
<dbReference type="Pfam" id="PF02885">
    <property type="entry name" value="Glycos_trans_3N"/>
    <property type="match status" value="1"/>
</dbReference>
<organism evidence="6 7">
    <name type="scientific">candidate division KSB3 bacterium</name>
    <dbReference type="NCBI Taxonomy" id="2044937"/>
    <lineage>
        <taxon>Bacteria</taxon>
        <taxon>candidate division KSB3</taxon>
    </lineage>
</organism>
<evidence type="ECO:0000256" key="2">
    <source>
        <dbReference type="ARBA" id="ARBA00011738"/>
    </source>
</evidence>
<gene>
    <name evidence="6" type="ORF">GF339_20640</name>
</gene>
<dbReference type="GO" id="GO:0004645">
    <property type="term" value="F:1,4-alpha-oligoglucan phosphorylase activity"/>
    <property type="evidence" value="ECO:0007669"/>
    <property type="project" value="InterPro"/>
</dbReference>
<dbReference type="SMART" id="SM00941">
    <property type="entry name" value="PYNP_C"/>
    <property type="match status" value="1"/>
</dbReference>
<comment type="similarity">
    <text evidence="1">Belongs to the thymidine/pyrimidine-nucleoside phosphorylase family.</text>
</comment>
<dbReference type="Gene3D" id="3.40.1030.10">
    <property type="entry name" value="Nucleoside phosphorylase/phosphoribosyltransferase catalytic domain"/>
    <property type="match status" value="1"/>
</dbReference>
<dbReference type="InterPro" id="IPR036320">
    <property type="entry name" value="Glycosyl_Trfase_fam3_N_dom_sf"/>
</dbReference>
<dbReference type="Pfam" id="PF07831">
    <property type="entry name" value="PYNP_C"/>
    <property type="match status" value="1"/>
</dbReference>
<evidence type="ECO:0000259" key="5">
    <source>
        <dbReference type="SMART" id="SM00941"/>
    </source>
</evidence>
<sequence>MYPQDLIKKKRDGGVLTREEIQWMIEGYTAGQIPDYQMSALTMAFFFQGASQEETVALTEAMLHSGIIVDLSSIPGKKVDKHSTGGVGDKISLPLAPAVAAAGVTVPMLSGRGLGHTGGTLDKLEAIPGFHVDLSLSRYVQILQEVGFCMIGATAEIAPADKKLYALRDVTATVESIPLITASILSKKLAEGIDGLVFDVKTGSGAFIKTPAESRKLAHNLVNIGALMGKEVVAVITNMDQPLGYRIGNSLEVIEALEILQGNGPADVVELTVELGAYMVMLGGIVPDLMQGRQKIRQVVSDGSALEKFQQLVQAQGGNAAVIADPSTFPRARYTHEYTSPASGYIFAMNSELVGRASMILGAGRENLDTAIDHTAGIVLQKKVGDKVSSGEVLCRLEYNDEAKLQRAIPCLQQAYRIEAEPPEPSPLIQQVITT</sequence>
<evidence type="ECO:0000256" key="3">
    <source>
        <dbReference type="ARBA" id="ARBA00022676"/>
    </source>
</evidence>
<evidence type="ECO:0000256" key="1">
    <source>
        <dbReference type="ARBA" id="ARBA00006915"/>
    </source>
</evidence>
<keyword evidence="3 6" id="KW-0328">Glycosyltransferase</keyword>
<dbReference type="NCBIfam" id="NF004490">
    <property type="entry name" value="PRK05820.1"/>
    <property type="match status" value="1"/>
</dbReference>
<dbReference type="Gene3D" id="3.90.1170.30">
    <property type="entry name" value="Pyrimidine nucleoside phosphorylase-like, C-terminal domain"/>
    <property type="match status" value="1"/>
</dbReference>
<dbReference type="SUPFAM" id="SSF52418">
    <property type="entry name" value="Nucleoside phosphorylase/phosphoribosyltransferase catalytic domain"/>
    <property type="match status" value="1"/>
</dbReference>
<dbReference type="PANTHER" id="PTHR10515:SF0">
    <property type="entry name" value="THYMIDINE PHOSPHORYLASE"/>
    <property type="match status" value="1"/>
</dbReference>